<name>A0A100WND3_MYCFO</name>
<sequence>MVSTGIAVTEAAWEGVAAGVAPTVDEFCDWQALTVSKAATQRALKAVDLMVVSWLGSWRNQFGRTTRTGPLDVVAACECTGVPDSFVSTVTPLPM</sequence>
<evidence type="ECO:0000313" key="2">
    <source>
        <dbReference type="Proteomes" id="UP000069705"/>
    </source>
</evidence>
<proteinExistence type="predicted"/>
<organism evidence="1 2">
    <name type="scientific">Mycolicibacterium fortuitum subsp. acetamidolyticum</name>
    <dbReference type="NCBI Taxonomy" id="144550"/>
    <lineage>
        <taxon>Bacteria</taxon>
        <taxon>Bacillati</taxon>
        <taxon>Actinomycetota</taxon>
        <taxon>Actinomycetes</taxon>
        <taxon>Mycobacteriales</taxon>
        <taxon>Mycobacteriaceae</taxon>
        <taxon>Mycolicibacterium</taxon>
    </lineage>
</organism>
<dbReference type="EMBL" id="BCSZ01000013">
    <property type="protein sequence ID" value="GAT01367.1"/>
    <property type="molecule type" value="Genomic_DNA"/>
</dbReference>
<gene>
    <name evidence="1" type="ORF">RMCFA_1481</name>
</gene>
<protein>
    <submittedName>
        <fullName evidence="1">Uncharacterized protein</fullName>
    </submittedName>
</protein>
<comment type="caution">
    <text evidence="1">The sequence shown here is derived from an EMBL/GenBank/DDBJ whole genome shotgun (WGS) entry which is preliminary data.</text>
</comment>
<dbReference type="AlphaFoldDB" id="A0A100WND3"/>
<reference evidence="2" key="2">
    <citation type="submission" date="2016-02" db="EMBL/GenBank/DDBJ databases">
        <title>Draft genome sequence of five rapidly growing Mycobacterium species.</title>
        <authorList>
            <person name="Katahira K."/>
            <person name="Gotou Y."/>
            <person name="Iida K."/>
            <person name="Ogura Y."/>
            <person name="Hayashi T."/>
        </authorList>
    </citation>
    <scope>NUCLEOTIDE SEQUENCE [LARGE SCALE GENOMIC DNA]</scope>
    <source>
        <strain evidence="2">JCM6368</strain>
    </source>
</reference>
<accession>A0A100WND3</accession>
<reference evidence="1 2" key="1">
    <citation type="journal article" date="2016" name="Genome Announc.">
        <title>Draft Genome Sequences of Five Rapidly Growing Mycobacterium Species, M. thermoresistibile, M. fortuitum subsp. acetamidolyticum, M. canariasense, M. brisbanense, and M. novocastrense.</title>
        <authorList>
            <person name="Katahira K."/>
            <person name="Ogura Y."/>
            <person name="Gotoh Y."/>
            <person name="Hayashi T."/>
        </authorList>
    </citation>
    <scope>NUCLEOTIDE SEQUENCE [LARGE SCALE GENOMIC DNA]</scope>
    <source>
        <strain evidence="1 2">JCM6368</strain>
    </source>
</reference>
<evidence type="ECO:0000313" key="1">
    <source>
        <dbReference type="EMBL" id="GAT01367.1"/>
    </source>
</evidence>
<dbReference type="Proteomes" id="UP000069705">
    <property type="component" value="Unassembled WGS sequence"/>
</dbReference>